<evidence type="ECO:0000313" key="2">
    <source>
        <dbReference type="Proteomes" id="UP000502899"/>
    </source>
</evidence>
<gene>
    <name evidence="1" type="ORF">FOC70_00695</name>
</gene>
<protein>
    <submittedName>
        <fullName evidence="1">ECF transporter S component</fullName>
    </submittedName>
</protein>
<reference evidence="1 2" key="1">
    <citation type="submission" date="2020-05" db="EMBL/GenBank/DDBJ databases">
        <title>FDA dAtabase for Regulatory Grade micrObial Sequences (FDA-ARGOS): Supporting development and validation of Infectious Disease Dx tests.</title>
        <authorList>
            <person name="Pederson C."/>
            <person name="Tallon L."/>
            <person name="Sadzewicz L."/>
            <person name="Zhao X."/>
            <person name="Vavikolanu K."/>
            <person name="Mehta A."/>
            <person name="Aluvathingal J."/>
            <person name="Nadendla S."/>
            <person name="Myers T."/>
            <person name="Yan Y."/>
            <person name="Sichtig H."/>
        </authorList>
    </citation>
    <scope>NUCLEOTIDE SEQUENCE [LARGE SCALE GENOMIC DNA]</scope>
    <source>
        <strain evidence="1 2">FDAARGOS_764</strain>
    </source>
</reference>
<dbReference type="OMA" id="YIGYIRI"/>
<dbReference type="Pfam" id="PF12822">
    <property type="entry name" value="ECF_trnsprt"/>
    <property type="match status" value="1"/>
</dbReference>
<dbReference type="RefSeq" id="WP_002838044.1">
    <property type="nucleotide sequence ID" value="NZ_CABKMR010000001.1"/>
</dbReference>
<sequence>MKLTTKDLTKIGVFGALTIVLGLTPLGMIPIGPVRVTTLHIPTIVAALVAGPWVSLFVGLLFGLFSLVNNIIAPTILSFMFYNPLVSVLPRVLIAVVTYQVYKKLKDKNDVIRYGIPAICGSIMNTVGVLGMAFICHAKQIEAVMHIKAQYFLGGLVATNMPFEIVLSFVLAILIAKSVNKHK</sequence>
<accession>A0A133MZ15</accession>
<proteinExistence type="predicted"/>
<dbReference type="AlphaFoldDB" id="A0A133MZ15"/>
<dbReference type="GO" id="GO:0022857">
    <property type="term" value="F:transmembrane transporter activity"/>
    <property type="evidence" value="ECO:0007669"/>
    <property type="project" value="InterPro"/>
</dbReference>
<dbReference type="InterPro" id="IPR024529">
    <property type="entry name" value="ECF_trnsprt_substrate-spec"/>
</dbReference>
<dbReference type="Gene3D" id="1.10.1760.20">
    <property type="match status" value="1"/>
</dbReference>
<evidence type="ECO:0000313" key="1">
    <source>
        <dbReference type="EMBL" id="QKH78963.1"/>
    </source>
</evidence>
<dbReference type="Proteomes" id="UP000502899">
    <property type="component" value="Chromosome"/>
</dbReference>
<name>A0A133MZ15_FINMA</name>
<dbReference type="EMBL" id="CP054000">
    <property type="protein sequence ID" value="QKH78963.1"/>
    <property type="molecule type" value="Genomic_DNA"/>
</dbReference>
<organism evidence="1 2">
    <name type="scientific">Finegoldia magna</name>
    <name type="common">Peptostreptococcus magnus</name>
    <dbReference type="NCBI Taxonomy" id="1260"/>
    <lineage>
        <taxon>Bacteria</taxon>
        <taxon>Bacillati</taxon>
        <taxon>Bacillota</taxon>
        <taxon>Tissierellia</taxon>
        <taxon>Tissierellales</taxon>
        <taxon>Peptoniphilaceae</taxon>
        <taxon>Finegoldia</taxon>
    </lineage>
</organism>